<dbReference type="EMBL" id="VNJI01000005">
    <property type="protein sequence ID" value="TVY10913.1"/>
    <property type="molecule type" value="Genomic_DNA"/>
</dbReference>
<dbReference type="AlphaFoldDB" id="A0A559KFK8"/>
<gene>
    <name evidence="5" type="ORF">FPZ49_05375</name>
</gene>
<dbReference type="GO" id="GO:0004553">
    <property type="term" value="F:hydrolase activity, hydrolyzing O-glycosyl compounds"/>
    <property type="evidence" value="ECO:0007669"/>
    <property type="project" value="InterPro"/>
</dbReference>
<dbReference type="InterPro" id="IPR050226">
    <property type="entry name" value="NagZ_Beta-hexosaminidase"/>
</dbReference>
<dbReference type="InterPro" id="IPR036881">
    <property type="entry name" value="Glyco_hydro_3_C_sf"/>
</dbReference>
<keyword evidence="2" id="KW-0378">Hydrolase</keyword>
<dbReference type="PANTHER" id="PTHR30480:SF16">
    <property type="entry name" value="GLYCOSIDE HYDROLASE FAMILY 3 DOMAIN PROTEIN"/>
    <property type="match status" value="1"/>
</dbReference>
<protein>
    <recommendedName>
        <fullName evidence="4">Glycoside hydrolase family 3 N-terminal domain-containing protein</fullName>
    </recommendedName>
</protein>
<dbReference type="Gene3D" id="3.20.20.300">
    <property type="entry name" value="Glycoside hydrolase, family 3, N-terminal domain"/>
    <property type="match status" value="2"/>
</dbReference>
<dbReference type="Proteomes" id="UP000317036">
    <property type="component" value="Unassembled WGS sequence"/>
</dbReference>
<dbReference type="OrthoDB" id="9805821at2"/>
<dbReference type="Gene3D" id="3.40.50.1700">
    <property type="entry name" value="Glycoside hydrolase family 3 C-terminal domain"/>
    <property type="match status" value="1"/>
</dbReference>
<dbReference type="InterPro" id="IPR017853">
    <property type="entry name" value="GH"/>
</dbReference>
<dbReference type="GO" id="GO:0005975">
    <property type="term" value="P:carbohydrate metabolic process"/>
    <property type="evidence" value="ECO:0007669"/>
    <property type="project" value="InterPro"/>
</dbReference>
<dbReference type="InterPro" id="IPR036962">
    <property type="entry name" value="Glyco_hydro_3_N_sf"/>
</dbReference>
<evidence type="ECO:0000313" key="6">
    <source>
        <dbReference type="Proteomes" id="UP000317036"/>
    </source>
</evidence>
<evidence type="ECO:0000256" key="2">
    <source>
        <dbReference type="ARBA" id="ARBA00022801"/>
    </source>
</evidence>
<evidence type="ECO:0000256" key="1">
    <source>
        <dbReference type="ARBA" id="ARBA00005336"/>
    </source>
</evidence>
<comment type="similarity">
    <text evidence="1">Belongs to the glycosyl hydrolase 3 family.</text>
</comment>
<dbReference type="GO" id="GO:0009254">
    <property type="term" value="P:peptidoglycan turnover"/>
    <property type="evidence" value="ECO:0007669"/>
    <property type="project" value="TreeGrafter"/>
</dbReference>
<comment type="caution">
    <text evidence="5">The sequence shown here is derived from an EMBL/GenBank/DDBJ whole genome shotgun (WGS) entry which is preliminary data.</text>
</comment>
<keyword evidence="3" id="KW-0326">Glycosidase</keyword>
<sequence>MTDGTKLTLNQKVAQMVMCRFEGTESMEALLGLIRERSLSGVIFDGNSALDADQVAAISYELQDAAQEVGAASLWIALDQQAILAQEAYGVTVMPGAMAIAAGGRVEAAYEAGVAYGRELKALGMNMQLTPVVDGVDKTGAVADQLLRGWQEAGVTTFLKVLSTASIREKYSCDGIVVADCRVKNDTEQAALLAVEAGADLVWVSDGLAGRHRAVESIVQAVREGRLSEEHIERSVQCLLELKRKRVEHGVEAEAASVVGCAEHQALARSLSEVSITVARDEKRLLPVSKNGSLYVITVDTTAAEPLYAHGMQEVPMTLGRGLRELGCKVTEFVVAQKELAALQPEVVRSVRYGEQVIIATSNAYRDAEQGAFVRALQAVGCEPIVVALGSPKDVIAFPGVSTCVAAYENSPLALRSAAKVLLGALKASGQLPIRLDEPSEMLYN</sequence>
<accession>A0A559KFK8</accession>
<reference evidence="5 6" key="1">
    <citation type="submission" date="2019-07" db="EMBL/GenBank/DDBJ databases">
        <authorList>
            <person name="Kim J."/>
        </authorList>
    </citation>
    <scope>NUCLEOTIDE SEQUENCE [LARGE SCALE GENOMIC DNA]</scope>
    <source>
        <strain evidence="5 6">JC52</strain>
    </source>
</reference>
<feature type="domain" description="Glycoside hydrolase family 3 N-terminal" evidence="4">
    <location>
        <begin position="8"/>
        <end position="134"/>
    </location>
</feature>
<keyword evidence="6" id="KW-1185">Reference proteome</keyword>
<evidence type="ECO:0000313" key="5">
    <source>
        <dbReference type="EMBL" id="TVY10913.1"/>
    </source>
</evidence>
<organism evidence="5 6">
    <name type="scientific">Paenibacillus cremeus</name>
    <dbReference type="NCBI Taxonomy" id="2163881"/>
    <lineage>
        <taxon>Bacteria</taxon>
        <taxon>Bacillati</taxon>
        <taxon>Bacillota</taxon>
        <taxon>Bacilli</taxon>
        <taxon>Bacillales</taxon>
        <taxon>Paenibacillaceae</taxon>
        <taxon>Paenibacillus</taxon>
    </lineage>
</organism>
<proteinExistence type="inferred from homology"/>
<dbReference type="PANTHER" id="PTHR30480">
    <property type="entry name" value="BETA-HEXOSAMINIDASE-RELATED"/>
    <property type="match status" value="1"/>
</dbReference>
<dbReference type="RefSeq" id="WP_144844300.1">
    <property type="nucleotide sequence ID" value="NZ_VNJI01000005.1"/>
</dbReference>
<name>A0A559KFK8_9BACL</name>
<dbReference type="SUPFAM" id="SSF51445">
    <property type="entry name" value="(Trans)glycosidases"/>
    <property type="match status" value="1"/>
</dbReference>
<dbReference type="Pfam" id="PF00933">
    <property type="entry name" value="Glyco_hydro_3"/>
    <property type="match status" value="1"/>
</dbReference>
<evidence type="ECO:0000259" key="4">
    <source>
        <dbReference type="Pfam" id="PF00933"/>
    </source>
</evidence>
<evidence type="ECO:0000256" key="3">
    <source>
        <dbReference type="ARBA" id="ARBA00023295"/>
    </source>
</evidence>
<dbReference type="InterPro" id="IPR001764">
    <property type="entry name" value="Glyco_hydro_3_N"/>
</dbReference>